<dbReference type="Gene3D" id="3.60.15.10">
    <property type="entry name" value="Ribonuclease Z/Hydroxyacylglutathione hydrolase-like"/>
    <property type="match status" value="1"/>
</dbReference>
<dbReference type="SMART" id="SM00849">
    <property type="entry name" value="Lactamase_B"/>
    <property type="match status" value="1"/>
</dbReference>
<dbReference type="CDD" id="cd16279">
    <property type="entry name" value="metallo-hydrolase-like_MBL-fold"/>
    <property type="match status" value="1"/>
</dbReference>
<protein>
    <submittedName>
        <fullName evidence="2">MBL fold metallo-hydrolase</fullName>
    </submittedName>
</protein>
<organism evidence="2 3">
    <name type="scientific">Inquilinus limosus</name>
    <dbReference type="NCBI Taxonomy" id="171674"/>
    <lineage>
        <taxon>Bacteria</taxon>
        <taxon>Pseudomonadati</taxon>
        <taxon>Pseudomonadota</taxon>
        <taxon>Alphaproteobacteria</taxon>
        <taxon>Rhodospirillales</taxon>
        <taxon>Rhodospirillaceae</taxon>
        <taxon>Inquilinus</taxon>
    </lineage>
</organism>
<keyword evidence="3" id="KW-1185">Reference proteome</keyword>
<dbReference type="AlphaFoldDB" id="A0A211ZTS6"/>
<dbReference type="RefSeq" id="WP_088149712.1">
    <property type="nucleotide sequence ID" value="NZ_NHON01000004.1"/>
</dbReference>
<feature type="domain" description="Metallo-beta-lactamase" evidence="1">
    <location>
        <begin position="34"/>
        <end position="203"/>
    </location>
</feature>
<gene>
    <name evidence="2" type="ORF">BWR60_03975</name>
</gene>
<dbReference type="PANTHER" id="PTHR42663:SF6">
    <property type="entry name" value="HYDROLASE C777.06C-RELATED"/>
    <property type="match status" value="1"/>
</dbReference>
<name>A0A211ZTS6_9PROT</name>
<dbReference type="GO" id="GO:0016787">
    <property type="term" value="F:hydrolase activity"/>
    <property type="evidence" value="ECO:0007669"/>
    <property type="project" value="UniProtKB-KW"/>
</dbReference>
<sequence length="253" mass="28863">MRVTVLGCGGSMGVPMVGGVWGTCDPANPRNRRRRPSILVQSDSTTILIDTSPDLRDQLLDNSVKRVDALLYTHVHADHIHGIDDLRPLAFKQPINAYMDSAVRQELEERFGYIMTSVEMDRGFYHPFLVPHLLDGPFRVGDIDIVPFEQDHGRVVSMGYRFGKFAYSTDVVRLDDRAWAALEGVELWMVDATRPEPHVSHAHLALTLEWIERLRPKQAWLTHMNHQMDYEWLCRQLPGHVRPAHDGLVIEIG</sequence>
<evidence type="ECO:0000313" key="2">
    <source>
        <dbReference type="EMBL" id="OWJ68576.1"/>
    </source>
</evidence>
<comment type="caution">
    <text evidence="2">The sequence shown here is derived from an EMBL/GenBank/DDBJ whole genome shotgun (WGS) entry which is preliminary data.</text>
</comment>
<dbReference type="PANTHER" id="PTHR42663">
    <property type="entry name" value="HYDROLASE C777.06C-RELATED-RELATED"/>
    <property type="match status" value="1"/>
</dbReference>
<dbReference type="Pfam" id="PF12706">
    <property type="entry name" value="Lactamase_B_2"/>
    <property type="match status" value="1"/>
</dbReference>
<dbReference type="STRING" id="1122125.GCA_000423185_03566"/>
<keyword evidence="2" id="KW-0378">Hydrolase</keyword>
<dbReference type="Proteomes" id="UP000196655">
    <property type="component" value="Unassembled WGS sequence"/>
</dbReference>
<dbReference type="SUPFAM" id="SSF56281">
    <property type="entry name" value="Metallo-hydrolase/oxidoreductase"/>
    <property type="match status" value="1"/>
</dbReference>
<reference evidence="3" key="1">
    <citation type="submission" date="2017-05" db="EMBL/GenBank/DDBJ databases">
        <authorList>
            <person name="Macchi M."/>
            <person name="Festa S."/>
            <person name="Coppotelli B.M."/>
            <person name="Morelli I.S."/>
        </authorList>
    </citation>
    <scope>NUCLEOTIDE SEQUENCE [LARGE SCALE GENOMIC DNA]</scope>
    <source>
        <strain evidence="3">I</strain>
    </source>
</reference>
<evidence type="ECO:0000259" key="1">
    <source>
        <dbReference type="SMART" id="SM00849"/>
    </source>
</evidence>
<evidence type="ECO:0000313" key="3">
    <source>
        <dbReference type="Proteomes" id="UP000196655"/>
    </source>
</evidence>
<proteinExistence type="predicted"/>
<dbReference type="InterPro" id="IPR036866">
    <property type="entry name" value="RibonucZ/Hydroxyglut_hydro"/>
</dbReference>
<dbReference type="OrthoDB" id="9781189at2"/>
<dbReference type="InterPro" id="IPR001279">
    <property type="entry name" value="Metallo-B-lactamas"/>
</dbReference>
<accession>A0A211ZTS6</accession>
<dbReference type="EMBL" id="NHON01000004">
    <property type="protein sequence ID" value="OWJ68576.1"/>
    <property type="molecule type" value="Genomic_DNA"/>
</dbReference>